<evidence type="ECO:0000313" key="4">
    <source>
        <dbReference type="EMBL" id="QIQ22539.1"/>
    </source>
</evidence>
<dbReference type="KEGG" id="orb:IPMB12_12090"/>
<evidence type="ECO:0000259" key="3">
    <source>
        <dbReference type="Pfam" id="PF16509"/>
    </source>
</evidence>
<proteinExistence type="predicted"/>
<dbReference type="Pfam" id="PF16509">
    <property type="entry name" value="KORA"/>
    <property type="match status" value="1"/>
</dbReference>
<keyword evidence="2" id="KW-0804">Transcription</keyword>
<protein>
    <submittedName>
        <fullName evidence="4">Transcriptional regulator</fullName>
    </submittedName>
</protein>
<geneLocation type="plasmid" evidence="5">
    <name>pipmb12</name>
</geneLocation>
<evidence type="ECO:0000313" key="5">
    <source>
        <dbReference type="Proteomes" id="UP000501168"/>
    </source>
</evidence>
<name>A0A6G9IFE8_9GAMM</name>
<keyword evidence="4" id="KW-0614">Plasmid</keyword>
<dbReference type="InterPro" id="IPR053721">
    <property type="entry name" value="Fimbrial_Adhesin_Reg"/>
</dbReference>
<sequence>MKKKLTEEQFNLAVKKARINEQTKMIAYEVLVKGTAQTHFVKLLGLSKGAISQAVSRVFNAYHDNVPAGYEKVTVILPKHKAFIVKQWDKTKKNT</sequence>
<feature type="domain" description="TrfB transcriptional repressor protein" evidence="3">
    <location>
        <begin position="5"/>
        <end position="87"/>
    </location>
</feature>
<dbReference type="Gene3D" id="1.10.10.2690">
    <property type="match status" value="1"/>
</dbReference>
<accession>A0A6G9IFE8</accession>
<keyword evidence="5" id="KW-1185">Reference proteome</keyword>
<evidence type="ECO:0000256" key="1">
    <source>
        <dbReference type="ARBA" id="ARBA00023015"/>
    </source>
</evidence>
<dbReference type="InterPro" id="IPR032428">
    <property type="entry name" value="TrfB"/>
</dbReference>
<dbReference type="InParanoid" id="A0A6G9IFE8"/>
<reference evidence="4 5" key="1">
    <citation type="submission" date="2020-03" db="EMBL/GenBank/DDBJ databases">
        <title>Complete genome sequence of Orbus sp. IPMB12 (BCRC 80908).</title>
        <authorList>
            <person name="Lo W.-S."/>
            <person name="Chang T.-H."/>
            <person name="Kuo C.-H."/>
        </authorList>
    </citation>
    <scope>NUCLEOTIDE SEQUENCE [LARGE SCALE GENOMIC DNA]</scope>
    <source>
        <strain evidence="4 5">IPMB12</strain>
        <plasmid evidence="5">pipmb12</plasmid>
    </source>
</reference>
<organism evidence="4 5">
    <name type="scientific">Zophobihabitans entericus</name>
    <dbReference type="NCBI Taxonomy" id="1635327"/>
    <lineage>
        <taxon>Bacteria</taxon>
        <taxon>Pseudomonadati</taxon>
        <taxon>Pseudomonadota</taxon>
        <taxon>Gammaproteobacteria</taxon>
        <taxon>Orbales</taxon>
        <taxon>Orbaceae</taxon>
        <taxon>Zophobihabitans</taxon>
    </lineage>
</organism>
<dbReference type="RefSeq" id="WP_166917835.1">
    <property type="nucleotide sequence ID" value="NZ_CP050254.1"/>
</dbReference>
<evidence type="ECO:0000256" key="2">
    <source>
        <dbReference type="ARBA" id="ARBA00023163"/>
    </source>
</evidence>
<gene>
    <name evidence="4" type="ORF">IPMB12_12090</name>
</gene>
<dbReference type="AlphaFoldDB" id="A0A6G9IFE8"/>
<keyword evidence="1" id="KW-0805">Transcription regulation</keyword>
<dbReference type="EMBL" id="CP050254">
    <property type="protein sequence ID" value="QIQ22539.1"/>
    <property type="molecule type" value="Genomic_DNA"/>
</dbReference>
<dbReference type="Proteomes" id="UP000501168">
    <property type="component" value="Plasmid pIPMB12"/>
</dbReference>